<dbReference type="InterPro" id="IPR000086">
    <property type="entry name" value="NUDIX_hydrolase_dom"/>
</dbReference>
<gene>
    <name evidence="2" type="ORF">PBIL07802_LOCUS5022</name>
</gene>
<protein>
    <recommendedName>
        <fullName evidence="1">Nudix hydrolase domain-containing protein</fullName>
    </recommendedName>
</protein>
<organism evidence="2">
    <name type="scientific">Palpitomonas bilix</name>
    <dbReference type="NCBI Taxonomy" id="652834"/>
    <lineage>
        <taxon>Eukaryota</taxon>
        <taxon>Eukaryota incertae sedis</taxon>
    </lineage>
</organism>
<dbReference type="PANTHER" id="PTHR13030">
    <property type="entry name" value="NUDIX HYDROLASE"/>
    <property type="match status" value="1"/>
</dbReference>
<dbReference type="AlphaFoldDB" id="A0A7S3D2H1"/>
<dbReference type="EMBL" id="HBIB01008128">
    <property type="protein sequence ID" value="CAE0242857.1"/>
    <property type="molecule type" value="Transcribed_RNA"/>
</dbReference>
<dbReference type="GO" id="GO:0047631">
    <property type="term" value="F:ADP-ribose diphosphatase activity"/>
    <property type="evidence" value="ECO:0007669"/>
    <property type="project" value="InterPro"/>
</dbReference>
<dbReference type="SUPFAM" id="SSF55811">
    <property type="entry name" value="Nudix"/>
    <property type="match status" value="1"/>
</dbReference>
<evidence type="ECO:0000259" key="1">
    <source>
        <dbReference type="Pfam" id="PF00293"/>
    </source>
</evidence>
<evidence type="ECO:0000313" key="2">
    <source>
        <dbReference type="EMBL" id="CAE0242857.1"/>
    </source>
</evidence>
<dbReference type="Pfam" id="PF25969">
    <property type="entry name" value="NUDT9_N"/>
    <property type="match status" value="1"/>
</dbReference>
<dbReference type="Pfam" id="PF00293">
    <property type="entry name" value="NUDIX"/>
    <property type="match status" value="1"/>
</dbReference>
<name>A0A7S3D2H1_9EUKA</name>
<reference evidence="2" key="1">
    <citation type="submission" date="2021-01" db="EMBL/GenBank/DDBJ databases">
        <authorList>
            <person name="Corre E."/>
            <person name="Pelletier E."/>
            <person name="Niang G."/>
            <person name="Scheremetjew M."/>
            <person name="Finn R."/>
            <person name="Kale V."/>
            <person name="Holt S."/>
            <person name="Cochrane G."/>
            <person name="Meng A."/>
            <person name="Brown T."/>
            <person name="Cohen L."/>
        </authorList>
    </citation>
    <scope>NUCLEOTIDE SEQUENCE</scope>
    <source>
        <strain evidence="2">NIES-2562</strain>
    </source>
</reference>
<dbReference type="InterPro" id="IPR015797">
    <property type="entry name" value="NUDIX_hydrolase-like_dom_sf"/>
</dbReference>
<proteinExistence type="predicted"/>
<accession>A0A7S3D2H1</accession>
<feature type="domain" description="Nudix hydrolase" evidence="1">
    <location>
        <begin position="123"/>
        <end position="262"/>
    </location>
</feature>
<sequence>MLASFFQGIVRRLKSLRISTPFKEKRAMTTEATVPRSWDEECSTYDAPYETHEVVLRAREKGLPWAQAEDDYKDKSKLFPSVEAYRFDEDGYPLNPSGRTMRRGRGLLGRWGVNAAIDAVVGCWDSEKTLFDVVLIQRKDNGAWGVPGGMLEGEDVYEEAVREFQEEAAAGQSLEAVKSLLSAERATIMTTLHVNDHRETDNSWIETTPVGFLLTREEMDKLETELQSGDDAANVALVKVDPQQAEPPVHRLNSTHWEIIRAFAASQNQPEGVSAKVIEHQIWCGEEEERL</sequence>
<dbReference type="InterPro" id="IPR039989">
    <property type="entry name" value="NUDT9"/>
</dbReference>
<dbReference type="Gene3D" id="3.90.79.10">
    <property type="entry name" value="Nucleoside Triphosphate Pyrophosphohydrolase"/>
    <property type="match status" value="1"/>
</dbReference>
<dbReference type="PANTHER" id="PTHR13030:SF8">
    <property type="entry name" value="ADP-RIBOSE PYROPHOSPHATASE, MITOCHONDRIAL"/>
    <property type="match status" value="1"/>
</dbReference>